<gene>
    <name evidence="2" type="ORF">DYU11_03685</name>
</gene>
<keyword evidence="3" id="KW-1185">Reference proteome</keyword>
<evidence type="ECO:0000313" key="2">
    <source>
        <dbReference type="EMBL" id="RIV27418.1"/>
    </source>
</evidence>
<reference evidence="2 3" key="1">
    <citation type="submission" date="2018-08" db="EMBL/GenBank/DDBJ databases">
        <title>Fibrisoma montanum sp. nov., isolated from Danxia mountain soil.</title>
        <authorList>
            <person name="Huang Y."/>
        </authorList>
    </citation>
    <scope>NUCLEOTIDE SEQUENCE [LARGE SCALE GENOMIC DNA]</scope>
    <source>
        <strain evidence="2 3">HYT19</strain>
    </source>
</reference>
<evidence type="ECO:0000313" key="3">
    <source>
        <dbReference type="Proteomes" id="UP000283523"/>
    </source>
</evidence>
<feature type="signal peptide" evidence="1">
    <location>
        <begin position="1"/>
        <end position="24"/>
    </location>
</feature>
<protein>
    <submittedName>
        <fullName evidence="2">Uncharacterized protein</fullName>
    </submittedName>
</protein>
<name>A0A418MIY0_9BACT</name>
<feature type="chain" id="PRO_5019372043" evidence="1">
    <location>
        <begin position="25"/>
        <end position="213"/>
    </location>
</feature>
<evidence type="ECO:0000256" key="1">
    <source>
        <dbReference type="SAM" id="SignalP"/>
    </source>
</evidence>
<accession>A0A418MIY0</accession>
<sequence length="213" mass="23727">MKRILLLVTLIAALLYGAALPVFAQENDLARHRVELRFSYTMQRPFAAPTPTSLLYVRQAYRWRQGLGIGLRYYATGHLFTEYHLSFSPEGNGSNQQFTNVNYLKNSFLIGYSSRHTNQVMVDVFTGIDYNVRLGARLKNTVSGQSEPVSSYFRKTVLSLPLGVGLKTTIGSNLLVGVQSFVSVSQNVSAQSSARTTQFIVPAFRLTASTFLK</sequence>
<dbReference type="EMBL" id="QXED01000001">
    <property type="protein sequence ID" value="RIV27418.1"/>
    <property type="molecule type" value="Genomic_DNA"/>
</dbReference>
<dbReference type="AlphaFoldDB" id="A0A418MIY0"/>
<organism evidence="2 3">
    <name type="scientific">Fibrisoma montanum</name>
    <dbReference type="NCBI Taxonomy" id="2305895"/>
    <lineage>
        <taxon>Bacteria</taxon>
        <taxon>Pseudomonadati</taxon>
        <taxon>Bacteroidota</taxon>
        <taxon>Cytophagia</taxon>
        <taxon>Cytophagales</taxon>
        <taxon>Spirosomataceae</taxon>
        <taxon>Fibrisoma</taxon>
    </lineage>
</organism>
<dbReference type="Proteomes" id="UP000283523">
    <property type="component" value="Unassembled WGS sequence"/>
</dbReference>
<keyword evidence="1" id="KW-0732">Signal</keyword>
<comment type="caution">
    <text evidence="2">The sequence shown here is derived from an EMBL/GenBank/DDBJ whole genome shotgun (WGS) entry which is preliminary data.</text>
</comment>
<dbReference type="RefSeq" id="WP_119666269.1">
    <property type="nucleotide sequence ID" value="NZ_QXED01000001.1"/>
</dbReference>
<proteinExistence type="predicted"/>